<comment type="caution">
    <text evidence="1">The sequence shown here is derived from an EMBL/GenBank/DDBJ whole genome shotgun (WGS) entry which is preliminary data.</text>
</comment>
<sequence length="65" mass="7503">MEIKITDIQAVKYHRIVRLLNVKTGQERELIFGDSVSDVYVKSAAPRFWKQAVPIKIREGAINYV</sequence>
<evidence type="ECO:0000313" key="1">
    <source>
        <dbReference type="EMBL" id="KGE20801.1"/>
    </source>
</evidence>
<reference evidence="1 2" key="1">
    <citation type="submission" date="2014-08" db="EMBL/GenBank/DDBJ databases">
        <authorList>
            <person name="den Bakker H.C."/>
        </authorList>
    </citation>
    <scope>NUCLEOTIDE SEQUENCE [LARGE SCALE GENOMIC DNA]</scope>
    <source>
        <strain evidence="1 2">DSM 18334</strain>
    </source>
</reference>
<reference evidence="1 2" key="2">
    <citation type="submission" date="2014-10" db="EMBL/GenBank/DDBJ databases">
        <title>Comparative genomics of the Paenibacillus odorifer group.</title>
        <authorList>
            <person name="Tsai Y.-C."/>
            <person name="Martin N."/>
            <person name="Korlach J."/>
            <person name="Wiedmann M."/>
        </authorList>
    </citation>
    <scope>NUCLEOTIDE SEQUENCE [LARGE SCALE GENOMIC DNA]</scope>
    <source>
        <strain evidence="1 2">DSM 18334</strain>
    </source>
</reference>
<dbReference type="EMBL" id="JQCR01000001">
    <property type="protein sequence ID" value="KGE20801.1"/>
    <property type="molecule type" value="Genomic_DNA"/>
</dbReference>
<evidence type="ECO:0008006" key="3">
    <source>
        <dbReference type="Google" id="ProtNLM"/>
    </source>
</evidence>
<name>A0A098MFI5_9BACL</name>
<evidence type="ECO:0000313" key="2">
    <source>
        <dbReference type="Proteomes" id="UP000029734"/>
    </source>
</evidence>
<keyword evidence="2" id="KW-1185">Reference proteome</keyword>
<dbReference type="STRING" id="268407.PWYN_01065"/>
<dbReference type="RefSeq" id="WP_036647463.1">
    <property type="nucleotide sequence ID" value="NZ_JQCR01000001.1"/>
</dbReference>
<accession>A0A098MFI5</accession>
<gene>
    <name evidence="1" type="ORF">PWYN_01065</name>
</gene>
<organism evidence="1 2">
    <name type="scientific">Paenibacillus wynnii</name>
    <dbReference type="NCBI Taxonomy" id="268407"/>
    <lineage>
        <taxon>Bacteria</taxon>
        <taxon>Bacillati</taxon>
        <taxon>Bacillota</taxon>
        <taxon>Bacilli</taxon>
        <taxon>Bacillales</taxon>
        <taxon>Paenibacillaceae</taxon>
        <taxon>Paenibacillus</taxon>
    </lineage>
</organism>
<protein>
    <recommendedName>
        <fullName evidence="3">KTSC domain-containing protein</fullName>
    </recommendedName>
</protein>
<proteinExistence type="predicted"/>
<dbReference type="AlphaFoldDB" id="A0A098MFI5"/>
<dbReference type="Proteomes" id="UP000029734">
    <property type="component" value="Unassembled WGS sequence"/>
</dbReference>